<evidence type="ECO:0000256" key="1">
    <source>
        <dbReference type="ARBA" id="ARBA00023125"/>
    </source>
</evidence>
<dbReference type="Gene3D" id="1.10.30.10">
    <property type="entry name" value="High mobility group box domain"/>
    <property type="match status" value="1"/>
</dbReference>
<accession>M7T6F9</accession>
<dbReference type="PANTHER" id="PTHR10270">
    <property type="entry name" value="SOX TRANSCRIPTION FACTOR"/>
    <property type="match status" value="1"/>
</dbReference>
<dbReference type="Proteomes" id="UP000012174">
    <property type="component" value="Unassembled WGS sequence"/>
</dbReference>
<dbReference type="CDD" id="cd01389">
    <property type="entry name" value="HMG-box_ROX1-like"/>
    <property type="match status" value="1"/>
</dbReference>
<evidence type="ECO:0000256" key="4">
    <source>
        <dbReference type="SAM" id="MobiDB-lite"/>
    </source>
</evidence>
<feature type="compositionally biased region" description="Basic residues" evidence="4">
    <location>
        <begin position="191"/>
        <end position="202"/>
    </location>
</feature>
<evidence type="ECO:0000313" key="6">
    <source>
        <dbReference type="EMBL" id="EMR72202.1"/>
    </source>
</evidence>
<keyword evidence="2" id="KW-0804">Transcription</keyword>
<keyword evidence="7" id="KW-1185">Reference proteome</keyword>
<dbReference type="GO" id="GO:0005634">
    <property type="term" value="C:nucleus"/>
    <property type="evidence" value="ECO:0007669"/>
    <property type="project" value="UniProtKB-UniRule"/>
</dbReference>
<dbReference type="GO" id="GO:0030154">
    <property type="term" value="P:cell differentiation"/>
    <property type="evidence" value="ECO:0007669"/>
    <property type="project" value="TreeGrafter"/>
</dbReference>
<evidence type="ECO:0000256" key="2">
    <source>
        <dbReference type="ARBA" id="ARBA00023163"/>
    </source>
</evidence>
<dbReference type="STRING" id="1287681.M7T6F9"/>
<dbReference type="eggNOG" id="KOG0527">
    <property type="taxonomic scope" value="Eukaryota"/>
</dbReference>
<dbReference type="GO" id="GO:0001228">
    <property type="term" value="F:DNA-binding transcription activator activity, RNA polymerase II-specific"/>
    <property type="evidence" value="ECO:0007669"/>
    <property type="project" value="TreeGrafter"/>
</dbReference>
<keyword evidence="1 3" id="KW-0238">DNA-binding</keyword>
<feature type="compositionally biased region" description="Basic and acidic residues" evidence="4">
    <location>
        <begin position="263"/>
        <end position="281"/>
    </location>
</feature>
<evidence type="ECO:0000256" key="3">
    <source>
        <dbReference type="PROSITE-ProRule" id="PRU00267"/>
    </source>
</evidence>
<dbReference type="HOGENOM" id="CLU_969872_0_0_1"/>
<organism evidence="6 7">
    <name type="scientific">Eutypa lata (strain UCR-EL1)</name>
    <name type="common">Grapevine dieback disease fungus</name>
    <name type="synonym">Eutypa armeniacae</name>
    <dbReference type="NCBI Taxonomy" id="1287681"/>
    <lineage>
        <taxon>Eukaryota</taxon>
        <taxon>Fungi</taxon>
        <taxon>Dikarya</taxon>
        <taxon>Ascomycota</taxon>
        <taxon>Pezizomycotina</taxon>
        <taxon>Sordariomycetes</taxon>
        <taxon>Xylariomycetidae</taxon>
        <taxon>Xylariales</taxon>
        <taxon>Diatrypaceae</taxon>
        <taxon>Eutypa</taxon>
    </lineage>
</organism>
<evidence type="ECO:0000313" key="7">
    <source>
        <dbReference type="Proteomes" id="UP000012174"/>
    </source>
</evidence>
<dbReference type="OrthoDB" id="6247875at2759"/>
<feature type="compositionally biased region" description="Polar residues" evidence="4">
    <location>
        <begin position="169"/>
        <end position="186"/>
    </location>
</feature>
<proteinExistence type="predicted"/>
<reference evidence="7" key="1">
    <citation type="journal article" date="2013" name="Genome Announc.">
        <title>Draft genome sequence of the grapevine dieback fungus Eutypa lata UCR-EL1.</title>
        <authorList>
            <person name="Blanco-Ulate B."/>
            <person name="Rolshausen P.E."/>
            <person name="Cantu D."/>
        </authorList>
    </citation>
    <scope>NUCLEOTIDE SEQUENCE [LARGE SCALE GENOMIC DNA]</scope>
    <source>
        <strain evidence="7">UCR-EL1</strain>
    </source>
</reference>
<feature type="domain" description="HMG box" evidence="5">
    <location>
        <begin position="202"/>
        <end position="270"/>
    </location>
</feature>
<dbReference type="InterPro" id="IPR050140">
    <property type="entry name" value="SRY-related_HMG-box_TF-like"/>
</dbReference>
<dbReference type="SUPFAM" id="SSF47095">
    <property type="entry name" value="HMG-box"/>
    <property type="match status" value="1"/>
</dbReference>
<dbReference type="InterPro" id="IPR036910">
    <property type="entry name" value="HMG_box_dom_sf"/>
</dbReference>
<keyword evidence="3" id="KW-0539">Nucleus</keyword>
<dbReference type="AlphaFoldDB" id="M7T6F9"/>
<dbReference type="InterPro" id="IPR009071">
    <property type="entry name" value="HMG_box_dom"/>
</dbReference>
<feature type="region of interest" description="Disordered" evidence="4">
    <location>
        <begin position="263"/>
        <end position="287"/>
    </location>
</feature>
<dbReference type="Pfam" id="PF00505">
    <property type="entry name" value="HMG_box"/>
    <property type="match status" value="1"/>
</dbReference>
<protein>
    <submittedName>
        <fullName evidence="6">Putative mating type 1-2 protein</fullName>
    </submittedName>
</protein>
<dbReference type="KEGG" id="ela:UCREL1_753"/>
<dbReference type="PANTHER" id="PTHR10270:SF161">
    <property type="entry name" value="SEX-DETERMINING REGION Y PROTEIN"/>
    <property type="match status" value="1"/>
</dbReference>
<dbReference type="SMART" id="SM00398">
    <property type="entry name" value="HMG"/>
    <property type="match status" value="1"/>
</dbReference>
<dbReference type="GO" id="GO:0000978">
    <property type="term" value="F:RNA polymerase II cis-regulatory region sequence-specific DNA binding"/>
    <property type="evidence" value="ECO:0007669"/>
    <property type="project" value="TreeGrafter"/>
</dbReference>
<dbReference type="PROSITE" id="PS50118">
    <property type="entry name" value="HMG_BOX_2"/>
    <property type="match status" value="1"/>
</dbReference>
<feature type="region of interest" description="Disordered" evidence="4">
    <location>
        <begin position="169"/>
        <end position="202"/>
    </location>
</feature>
<name>M7T6F9_EUTLA</name>
<dbReference type="EMBL" id="KB705491">
    <property type="protein sequence ID" value="EMR72202.1"/>
    <property type="molecule type" value="Genomic_DNA"/>
</dbReference>
<evidence type="ECO:0000259" key="5">
    <source>
        <dbReference type="PROSITE" id="PS50118"/>
    </source>
</evidence>
<gene>
    <name evidence="6" type="ORF">UCREL1_753</name>
</gene>
<feature type="DNA-binding region" description="HMG box" evidence="3">
    <location>
        <begin position="202"/>
        <end position="270"/>
    </location>
</feature>
<sequence>MDSFNGAVGYGIANHTSMPPGQSLSSDAIQLDGTNNKVAATWDLLKVQLSRFNNIVAIPITWFRDWNAAEKHSMVALMMQATGKNDIQYADEFAVIDRVYLGSQADFNLLPVDFMNVSIEEPEPMFPNLAFPGPEFLGPAFPDTGFSYPTLPNIATGNAVDPSMNTPPLQTANNNELISHQDNGPGSSPVKARRTKKPKQGIRRPPNCWCLFLAAKQSQVREKWPKLTTKEVSPIVSKMWKGMTEAQRQPWRDLAKHKAEIHKLEHPEYEFQPRDSSEINRRGGNKQ</sequence>